<sequence>MKNRTLSILLFVASLCAITTSAFAEPEEGFYEKHDIRGFISFGADYRGMRSAYADYLNKVLFNKNQGYMVQEVNADGDTITTIKPDGSIGSYEHFNDYYLGMHVEVGAQYHQFLTWFDINFMPTQISDKPSAKSSASKDLYDVKWFAYGIDWMFGWKLFGENTVINLIPSFGIGFNLLNIHLASNYDFESSDGTYVNARNRYYSVFSPTFNSELELRLAFDPFSIGVYGGYRVIRFNEFDVEGAKLGDPDNNGDTYFIGAKVTWTFLSENQKKLRDKL</sequence>
<evidence type="ECO:0000256" key="1">
    <source>
        <dbReference type="SAM" id="SignalP"/>
    </source>
</evidence>
<organism evidence="2 3">
    <name type="scientific">Hallerella succinigenes</name>
    <dbReference type="NCBI Taxonomy" id="1896222"/>
    <lineage>
        <taxon>Bacteria</taxon>
        <taxon>Pseudomonadati</taxon>
        <taxon>Fibrobacterota</taxon>
        <taxon>Fibrobacteria</taxon>
        <taxon>Fibrobacterales</taxon>
        <taxon>Fibrobacteraceae</taxon>
        <taxon>Hallerella</taxon>
    </lineage>
</organism>
<reference evidence="2 3" key="1">
    <citation type="submission" date="2017-11" db="EMBL/GenBank/DDBJ databases">
        <title>Animal gut microbial communities from fecal samples from Wisconsin, USA.</title>
        <authorList>
            <person name="Neumann A."/>
        </authorList>
    </citation>
    <scope>NUCLEOTIDE SEQUENCE [LARGE SCALE GENOMIC DNA]</scope>
    <source>
        <strain evidence="2 3">UWS3</strain>
    </source>
</reference>
<comment type="caution">
    <text evidence="2">The sequence shown here is derived from an EMBL/GenBank/DDBJ whole genome shotgun (WGS) entry which is preliminary data.</text>
</comment>
<evidence type="ECO:0000313" key="2">
    <source>
        <dbReference type="EMBL" id="PJJ41220.1"/>
    </source>
</evidence>
<keyword evidence="3" id="KW-1185">Reference proteome</keyword>
<dbReference type="OrthoDB" id="9807267at2"/>
<accession>A0A2M9A677</accession>
<protein>
    <recommendedName>
        <fullName evidence="4">Outer membrane protein beta-barrel domain-containing protein</fullName>
    </recommendedName>
</protein>
<feature type="signal peptide" evidence="1">
    <location>
        <begin position="1"/>
        <end position="24"/>
    </location>
</feature>
<keyword evidence="1" id="KW-0732">Signal</keyword>
<dbReference type="Proteomes" id="UP000231134">
    <property type="component" value="Unassembled WGS sequence"/>
</dbReference>
<proteinExistence type="predicted"/>
<dbReference type="EMBL" id="PGEX01000001">
    <property type="protein sequence ID" value="PJJ41220.1"/>
    <property type="molecule type" value="Genomic_DNA"/>
</dbReference>
<gene>
    <name evidence="2" type="ORF">BGX16_1180</name>
</gene>
<dbReference type="AlphaFoldDB" id="A0A2M9A677"/>
<feature type="chain" id="PRO_5014948462" description="Outer membrane protein beta-barrel domain-containing protein" evidence="1">
    <location>
        <begin position="25"/>
        <end position="278"/>
    </location>
</feature>
<evidence type="ECO:0000313" key="3">
    <source>
        <dbReference type="Proteomes" id="UP000231134"/>
    </source>
</evidence>
<name>A0A2M9A677_9BACT</name>
<dbReference type="RefSeq" id="WP_100425215.1">
    <property type="nucleotide sequence ID" value="NZ_JAQXKX010000002.1"/>
</dbReference>
<evidence type="ECO:0008006" key="4">
    <source>
        <dbReference type="Google" id="ProtNLM"/>
    </source>
</evidence>